<dbReference type="Proteomes" id="UP000321571">
    <property type="component" value="Unassembled WGS sequence"/>
</dbReference>
<reference evidence="3 4" key="1">
    <citation type="submission" date="2019-06" db="EMBL/GenBank/DDBJ databases">
        <title>Aeromicrobium sp. nov., isolated from a maize field.</title>
        <authorList>
            <person name="Lin S.-Y."/>
            <person name="Tsai C.-F."/>
            <person name="Young C.-C."/>
        </authorList>
    </citation>
    <scope>NUCLEOTIDE SEQUENCE [LARGE SCALE GENOMIC DNA]</scope>
    <source>
        <strain evidence="3 4">CC-CFT486</strain>
    </source>
</reference>
<gene>
    <name evidence="3" type="ORF">FHP06_12490</name>
</gene>
<feature type="compositionally biased region" description="Low complexity" evidence="1">
    <location>
        <begin position="32"/>
        <end position="44"/>
    </location>
</feature>
<protein>
    <submittedName>
        <fullName evidence="3">Uncharacterized protein</fullName>
    </submittedName>
</protein>
<keyword evidence="4" id="KW-1185">Reference proteome</keyword>
<evidence type="ECO:0000256" key="1">
    <source>
        <dbReference type="SAM" id="MobiDB-lite"/>
    </source>
</evidence>
<dbReference type="PROSITE" id="PS51257">
    <property type="entry name" value="PROKAR_LIPOPROTEIN"/>
    <property type="match status" value="1"/>
</dbReference>
<dbReference type="OrthoDB" id="3749037at2"/>
<dbReference type="RefSeq" id="WP_147687128.1">
    <property type="nucleotide sequence ID" value="NZ_VDUX01000006.1"/>
</dbReference>
<feature type="chain" id="PRO_5039025656" evidence="2">
    <location>
        <begin position="20"/>
        <end position="139"/>
    </location>
</feature>
<evidence type="ECO:0000313" key="4">
    <source>
        <dbReference type="Proteomes" id="UP000321571"/>
    </source>
</evidence>
<evidence type="ECO:0000313" key="3">
    <source>
        <dbReference type="EMBL" id="TXL57603.1"/>
    </source>
</evidence>
<accession>A0A5C8NFB3</accession>
<feature type="signal peptide" evidence="2">
    <location>
        <begin position="1"/>
        <end position="19"/>
    </location>
</feature>
<keyword evidence="2" id="KW-0732">Signal</keyword>
<dbReference type="EMBL" id="VDUX01000006">
    <property type="protein sequence ID" value="TXL57603.1"/>
    <property type="molecule type" value="Genomic_DNA"/>
</dbReference>
<proteinExistence type="predicted"/>
<name>A0A5C8NFB3_9ACTN</name>
<comment type="caution">
    <text evidence="3">The sequence shown here is derived from an EMBL/GenBank/DDBJ whole genome shotgun (WGS) entry which is preliminary data.</text>
</comment>
<organism evidence="3 4">
    <name type="scientific">Aeromicrobium terrae</name>
    <dbReference type="NCBI Taxonomy" id="2498846"/>
    <lineage>
        <taxon>Bacteria</taxon>
        <taxon>Bacillati</taxon>
        <taxon>Actinomycetota</taxon>
        <taxon>Actinomycetes</taxon>
        <taxon>Propionibacteriales</taxon>
        <taxon>Nocardioidaceae</taxon>
        <taxon>Aeromicrobium</taxon>
    </lineage>
</organism>
<dbReference type="AlphaFoldDB" id="A0A5C8NFB3"/>
<feature type="region of interest" description="Disordered" evidence="1">
    <location>
        <begin position="23"/>
        <end position="50"/>
    </location>
</feature>
<evidence type="ECO:0000256" key="2">
    <source>
        <dbReference type="SAM" id="SignalP"/>
    </source>
</evidence>
<sequence>MRIPAAAALSLVVVLGACGGGGDDTAEPTPTPTRTTASPSPAASKVTGKPAPADLASFRCAKNADGRWNAIAVVKNGTKKAQDYQITVHVGPAEGEASPARTQSVGRVNAGGSVTVKVLKIPASAPDGPCQVQLLANPV</sequence>